<feature type="region of interest" description="Disordered" evidence="2">
    <location>
        <begin position="74"/>
        <end position="126"/>
    </location>
</feature>
<dbReference type="PIR" id="B84506">
    <property type="entry name" value="B84506"/>
</dbReference>
<feature type="compositionally biased region" description="Low complexity" evidence="2">
    <location>
        <begin position="213"/>
        <end position="225"/>
    </location>
</feature>
<reference evidence="3" key="3">
    <citation type="submission" date="2002-02" db="EMBL/GenBank/DDBJ databases">
        <authorList>
            <person name="Town C.D."/>
            <person name="Kaul S."/>
        </authorList>
    </citation>
    <scope>NUCLEOTIDE SEQUENCE</scope>
</reference>
<keyword evidence="1" id="KW-0175">Coiled coil</keyword>
<feature type="coiled-coil region" evidence="1">
    <location>
        <begin position="41"/>
        <end position="71"/>
    </location>
</feature>
<protein>
    <submittedName>
        <fullName evidence="3">Putative Athila retroelement ORF1 protein</fullName>
    </submittedName>
</protein>
<feature type="region of interest" description="Disordered" evidence="2">
    <location>
        <begin position="394"/>
        <end position="424"/>
    </location>
</feature>
<reference evidence="3" key="2">
    <citation type="submission" date="2000-03" db="EMBL/GenBank/DDBJ databases">
        <authorList>
            <person name="Lin X."/>
            <person name="Kaul S."/>
            <person name="Shea T.P."/>
            <person name="Fujii C.Y."/>
            <person name="Shen M."/>
            <person name="VanAken S.E."/>
            <person name="Barnstead M.E."/>
            <person name="Mason T.M."/>
            <person name="Bowman C.L."/>
            <person name="Ronning C.M."/>
            <person name="Benito M.-I."/>
            <person name="Carrera A.J."/>
            <person name="Creasy T.H."/>
            <person name="Buell C.R."/>
            <person name="Town C.D."/>
            <person name="Nierman W.C."/>
            <person name="Fraser C.M."/>
            <person name="Venter J.C."/>
        </authorList>
    </citation>
    <scope>NUCLEOTIDE SEQUENCE</scope>
</reference>
<evidence type="ECO:0000256" key="2">
    <source>
        <dbReference type="SAM" id="MobiDB-lite"/>
    </source>
</evidence>
<proteinExistence type="predicted"/>
<feature type="region of interest" description="Disordered" evidence="2">
    <location>
        <begin position="197"/>
        <end position="225"/>
    </location>
</feature>
<dbReference type="AlphaFoldDB" id="Q9SKF3"/>
<accession>Q9SKF3</accession>
<evidence type="ECO:0000256" key="1">
    <source>
        <dbReference type="SAM" id="Coils"/>
    </source>
</evidence>
<evidence type="ECO:0000313" key="3">
    <source>
        <dbReference type="EMBL" id="AAD20434.1"/>
    </source>
</evidence>
<gene>
    <name evidence="3" type="ordered locus">At2g13250</name>
</gene>
<sequence length="507" mass="56479">MEEFESTKVVDCVVDWSRSIVADDIESTKCMNLRSHGRANLVEEIHDIRLFERENARARREQERLEHLARLGVMNEPGVGGHNGNGQANRDGHMPQHQPRAHQPIGAFDEPNIRGNRNGIQAPPVENNNFEIKSSLINMVQTSKFHGLSMEDPLDHLDQFDMLCSTVKINGISEDAFKLRLFPFSLGDRARIWEKNLPQAPSPLGTNAKEHSSQSSSPQQERQASNGNFLGQDIDVGLSLVENLAQSDGNYGEDYDRTPRETQSDTNALLRQILEGQGRGAIDLATQMKGMHTKVDNIYGELNAKIERLNVHVYSPSSSTSKHPMGTLPGKSETNHKEFCNAIFINDFDVVENMSYTQSREDGRIDENEKAIEEISKLLYGSNVENLVVASDEKAKKSTNGNDVVTKSVEKNAASKVESPPYEPPLPFPGRVLTKAKKKVFSSFKSNMSRVGAPLPCVENLSQVPLHFQPAARQPAARLSPVRFGSIRFDQSVPLYTLISHSIELLF</sequence>
<reference key="1">
    <citation type="journal article" date="1999" name="Nature">
        <title>Sequence and analysis of chromosome 2 of the plant Arabidopsis thaliana.</title>
        <authorList>
            <person name="Lin X."/>
            <person name="Kaul S."/>
            <person name="Rounsley S."/>
            <person name="Shea T.P."/>
            <person name="Benito M.I."/>
            <person name="Town C.D."/>
            <person name="Fujii C.Y."/>
            <person name="Mason T."/>
            <person name="Bowman C.L."/>
            <person name="Barnstead M."/>
            <person name="Feldblyum T.V."/>
            <person name="Buell C.R."/>
            <person name="Ketchum K.A."/>
            <person name="Lee J."/>
            <person name="Ronning C.M."/>
            <person name="Koo H.L."/>
            <person name="Moffat K.S."/>
            <person name="Cronin L.A."/>
            <person name="Shen M."/>
            <person name="Pai G."/>
            <person name="Van Aken S."/>
            <person name="Umayam L."/>
            <person name="Tallon L.J."/>
            <person name="Gill J.E."/>
            <person name="Adams M.D."/>
            <person name="Carrera A.J."/>
            <person name="Creasy T.H."/>
            <person name="Goodman H.M."/>
            <person name="Somerville C.R."/>
            <person name="Copenhaver G.P."/>
            <person name="Preuss D."/>
            <person name="Nierman W.C."/>
            <person name="White O."/>
            <person name="Eisen J.A."/>
            <person name="Salzberg S.L."/>
            <person name="Fraser C.M."/>
            <person name="Venter J.C."/>
        </authorList>
    </citation>
    <scope>NUCLEOTIDE SEQUENCE [LARGE SCALE GENOMIC DNA]</scope>
    <source>
        <strain>cv. Columbia</strain>
    </source>
</reference>
<name>Q9SKF3_ARATH</name>
<organism evidence="3">
    <name type="scientific">Arabidopsis thaliana</name>
    <name type="common">Mouse-ear cress</name>
    <dbReference type="NCBI Taxonomy" id="3702"/>
    <lineage>
        <taxon>Eukaryota</taxon>
        <taxon>Viridiplantae</taxon>
        <taxon>Streptophyta</taxon>
        <taxon>Embryophyta</taxon>
        <taxon>Tracheophyta</taxon>
        <taxon>Spermatophyta</taxon>
        <taxon>Magnoliopsida</taxon>
        <taxon>eudicotyledons</taxon>
        <taxon>Gunneridae</taxon>
        <taxon>Pentapetalae</taxon>
        <taxon>rosids</taxon>
        <taxon>malvids</taxon>
        <taxon>Brassicales</taxon>
        <taxon>Brassicaceae</taxon>
        <taxon>Camelineae</taxon>
        <taxon>Arabidopsis</taxon>
    </lineage>
</organism>
<dbReference type="EMBL" id="AC006446">
    <property type="protein sequence ID" value="AAD20434.1"/>
    <property type="molecule type" value="Genomic_DNA"/>
</dbReference>